<proteinExistence type="inferred from homology"/>
<evidence type="ECO:0000256" key="2">
    <source>
        <dbReference type="ARBA" id="ARBA00022723"/>
    </source>
</evidence>
<keyword evidence="8" id="KW-1185">Reference proteome</keyword>
<evidence type="ECO:0000256" key="5">
    <source>
        <dbReference type="PIRNR" id="PIRNR038994"/>
    </source>
</evidence>
<name>A0ABW2ND62_9BACL</name>
<keyword evidence="2" id="KW-0479">Metal-binding</keyword>
<keyword evidence="4 5" id="KW-0119">Carbohydrate metabolism</keyword>
<comment type="caution">
    <text evidence="7">The sequence shown here is derived from an EMBL/GenBank/DDBJ whole genome shotgun (WGS) entry which is preliminary data.</text>
</comment>
<dbReference type="SUPFAM" id="SSF51556">
    <property type="entry name" value="Metallo-dependent hydrolases"/>
    <property type="match status" value="1"/>
</dbReference>
<sequence length="391" mass="41729">MQPILISGARVHAEEGVLEGGYVLVRDGKIAGVSGARPEGLSEDVQEIDGSSLNVLPGFIDSHIHGADGADVMDATEEALDSMARFLPGEGTTSFLATTITQSHESIGNALRNVAEYPNGPGQAEVLGVHLEGPFVEKKRAGAQPAAYITEPDAELFRKWQEMAGGRIKVVTMAPEHDLDGAFIRELAESGVVVSAGHTDTGFAGMEEAAAQGVSQVTHLCNAMPGIHHRDVGVVGAAFLLDALKAELIADGIHVDKEMLRLIWRNIGPERLILITDSMRAKGLSPGDYELGGQPVKVTEDRAELADGTLAGSILKMNDGARRMLGFNGVTIEDIVKMASWNPARQLGVDDRKGSIREGKDADLILMDDDLNIRLTLCRGKVAFDIEQKTL</sequence>
<gene>
    <name evidence="7" type="primary">nagA</name>
    <name evidence="7" type="ORF">ACFQQH_02370</name>
</gene>
<evidence type="ECO:0000256" key="4">
    <source>
        <dbReference type="ARBA" id="ARBA00023277"/>
    </source>
</evidence>
<protein>
    <submittedName>
        <fullName evidence="7">N-acetylglucosamine-6-phosphate deacetylase</fullName>
        <ecNumber evidence="7">3.5.1.25</ecNumber>
    </submittedName>
</protein>
<dbReference type="PANTHER" id="PTHR11113:SF14">
    <property type="entry name" value="N-ACETYLGLUCOSAMINE-6-PHOSPHATE DEACETYLASE"/>
    <property type="match status" value="1"/>
</dbReference>
<dbReference type="NCBIfam" id="TIGR00221">
    <property type="entry name" value="nagA"/>
    <property type="match status" value="1"/>
</dbReference>
<dbReference type="RefSeq" id="WP_157293747.1">
    <property type="nucleotide sequence ID" value="NZ_JBHTCT010000005.1"/>
</dbReference>
<keyword evidence="3 5" id="KW-0378">Hydrolase</keyword>
<dbReference type="InterPro" id="IPR006680">
    <property type="entry name" value="Amidohydro-rel"/>
</dbReference>
<dbReference type="GO" id="GO:0008448">
    <property type="term" value="F:N-acetylglucosamine-6-phosphate deacetylase activity"/>
    <property type="evidence" value="ECO:0007669"/>
    <property type="project" value="UniProtKB-EC"/>
</dbReference>
<evidence type="ECO:0000256" key="3">
    <source>
        <dbReference type="ARBA" id="ARBA00022801"/>
    </source>
</evidence>
<organism evidence="7 8">
    <name type="scientific">Bhargavaea changchunensis</name>
    <dbReference type="NCBI Taxonomy" id="2134037"/>
    <lineage>
        <taxon>Bacteria</taxon>
        <taxon>Bacillati</taxon>
        <taxon>Bacillota</taxon>
        <taxon>Bacilli</taxon>
        <taxon>Bacillales</taxon>
        <taxon>Caryophanaceae</taxon>
        <taxon>Bhargavaea</taxon>
    </lineage>
</organism>
<dbReference type="PANTHER" id="PTHR11113">
    <property type="entry name" value="N-ACETYLGLUCOSAMINE-6-PHOSPHATE DEACETYLASE"/>
    <property type="match status" value="1"/>
</dbReference>
<evidence type="ECO:0000259" key="6">
    <source>
        <dbReference type="Pfam" id="PF01979"/>
    </source>
</evidence>
<feature type="domain" description="Amidohydrolase-related" evidence="6">
    <location>
        <begin position="55"/>
        <end position="382"/>
    </location>
</feature>
<dbReference type="Gene3D" id="3.20.20.140">
    <property type="entry name" value="Metal-dependent hydrolases"/>
    <property type="match status" value="1"/>
</dbReference>
<dbReference type="SUPFAM" id="SSF51338">
    <property type="entry name" value="Composite domain of metallo-dependent hydrolases"/>
    <property type="match status" value="1"/>
</dbReference>
<dbReference type="InterPro" id="IPR003764">
    <property type="entry name" value="GlcNAc_6-P_deAcase"/>
</dbReference>
<evidence type="ECO:0000313" key="7">
    <source>
        <dbReference type="EMBL" id="MFC7364007.1"/>
    </source>
</evidence>
<evidence type="ECO:0000256" key="1">
    <source>
        <dbReference type="ARBA" id="ARBA00010716"/>
    </source>
</evidence>
<dbReference type="PIRSF" id="PIRSF038994">
    <property type="entry name" value="NagA"/>
    <property type="match status" value="1"/>
</dbReference>
<evidence type="ECO:0000313" key="8">
    <source>
        <dbReference type="Proteomes" id="UP001596483"/>
    </source>
</evidence>
<dbReference type="CDD" id="cd00854">
    <property type="entry name" value="NagA"/>
    <property type="match status" value="1"/>
</dbReference>
<dbReference type="InterPro" id="IPR032466">
    <property type="entry name" value="Metal_Hydrolase"/>
</dbReference>
<dbReference type="Pfam" id="PF01979">
    <property type="entry name" value="Amidohydro_1"/>
    <property type="match status" value="1"/>
</dbReference>
<comment type="similarity">
    <text evidence="1 5">Belongs to the metallo-dependent hydrolases superfamily. NagA family.</text>
</comment>
<dbReference type="Proteomes" id="UP001596483">
    <property type="component" value="Unassembled WGS sequence"/>
</dbReference>
<reference evidence="8" key="1">
    <citation type="journal article" date="2019" name="Int. J. Syst. Evol. Microbiol.">
        <title>The Global Catalogue of Microorganisms (GCM) 10K type strain sequencing project: providing services to taxonomists for standard genome sequencing and annotation.</title>
        <authorList>
            <consortium name="The Broad Institute Genomics Platform"/>
            <consortium name="The Broad Institute Genome Sequencing Center for Infectious Disease"/>
            <person name="Wu L."/>
            <person name="Ma J."/>
        </authorList>
    </citation>
    <scope>NUCLEOTIDE SEQUENCE [LARGE SCALE GENOMIC DNA]</scope>
    <source>
        <strain evidence="8">JCM 4738</strain>
    </source>
</reference>
<dbReference type="EC" id="3.5.1.25" evidence="7"/>
<dbReference type="InterPro" id="IPR011059">
    <property type="entry name" value="Metal-dep_hydrolase_composite"/>
</dbReference>
<dbReference type="Gene3D" id="2.30.40.10">
    <property type="entry name" value="Urease, subunit C, domain 1"/>
    <property type="match status" value="1"/>
</dbReference>
<dbReference type="EMBL" id="JBHTCT010000005">
    <property type="protein sequence ID" value="MFC7364007.1"/>
    <property type="molecule type" value="Genomic_DNA"/>
</dbReference>
<accession>A0ABW2ND62</accession>